<protein>
    <submittedName>
        <fullName evidence="2">Aminodeoxychorismate synthase component I</fullName>
        <ecNumber evidence="2">2.6.1.85</ecNumber>
    </submittedName>
</protein>
<dbReference type="InterPro" id="IPR001544">
    <property type="entry name" value="Aminotrans_IV"/>
</dbReference>
<keyword evidence="3" id="KW-1185">Reference proteome</keyword>
<dbReference type="InterPro" id="IPR005801">
    <property type="entry name" value="ADC_synthase"/>
</dbReference>
<name>A0ABU6KI51_9BACI</name>
<reference evidence="2 3" key="1">
    <citation type="journal article" date="2024" name="Int. J. Syst. Evol. Microbiol.">
        <title>Virgibacillus tibetensis sp. nov., isolated from salt lake on the Tibetan Plateau of China.</title>
        <authorList>
            <person name="Phurbu D."/>
            <person name="Liu Z.-X."/>
            <person name="Wang R."/>
            <person name="Zheng Y.-Y."/>
            <person name="Liu H.-C."/>
            <person name="Zhou Y.-G."/>
            <person name="Yu Y.-J."/>
            <person name="Li A.-H."/>
        </authorList>
    </citation>
    <scope>NUCLEOTIDE SEQUENCE [LARGE SCALE GENOMIC DNA]</scope>
    <source>
        <strain evidence="2 3">C22-A2</strain>
    </source>
</reference>
<accession>A0ABU6KI51</accession>
<dbReference type="PRINTS" id="PR00095">
    <property type="entry name" value="ANTSNTHASEI"/>
</dbReference>
<dbReference type="Pfam" id="PF00425">
    <property type="entry name" value="Chorismate_bind"/>
    <property type="match status" value="1"/>
</dbReference>
<dbReference type="PANTHER" id="PTHR11236:SF50">
    <property type="entry name" value="AMINODEOXYCHORISMATE SYNTHASE COMPONENT 1"/>
    <property type="match status" value="1"/>
</dbReference>
<organism evidence="2 3">
    <name type="scientific">Virgibacillus tibetensis</name>
    <dbReference type="NCBI Taxonomy" id="3042313"/>
    <lineage>
        <taxon>Bacteria</taxon>
        <taxon>Bacillati</taxon>
        <taxon>Bacillota</taxon>
        <taxon>Bacilli</taxon>
        <taxon>Bacillales</taxon>
        <taxon>Bacillaceae</taxon>
        <taxon>Virgibacillus</taxon>
    </lineage>
</organism>
<dbReference type="PANTHER" id="PTHR11236">
    <property type="entry name" value="AMINOBENZOATE/ANTHRANILATE SYNTHASE"/>
    <property type="match status" value="1"/>
</dbReference>
<dbReference type="NCBIfam" id="TIGR00553">
    <property type="entry name" value="pabB"/>
    <property type="match status" value="1"/>
</dbReference>
<keyword evidence="2" id="KW-0032">Aminotransferase</keyword>
<dbReference type="InterPro" id="IPR043132">
    <property type="entry name" value="BCAT-like_C"/>
</dbReference>
<evidence type="ECO:0000313" key="3">
    <source>
        <dbReference type="Proteomes" id="UP001335737"/>
    </source>
</evidence>
<dbReference type="SUPFAM" id="SSF56322">
    <property type="entry name" value="ADC synthase"/>
    <property type="match status" value="1"/>
</dbReference>
<dbReference type="Gene3D" id="3.60.120.10">
    <property type="entry name" value="Anthranilate synthase"/>
    <property type="match status" value="1"/>
</dbReference>
<sequence>MSPSLYFDYTDVQGTKKPMCFENPHVVITARTIEEVIPSLNKVQEFVNAGYYAAGYVSYEAAPAFDQAFQVNEHQKMPLLWFGVFEKPINKEIKNDNMEDFHTTDWVPQTNVKNYNKSISKIKAYIEQGDTYQVNYTIRMYSRFFGNSYSYFQQLAKRQAANYSAYLDIGDYTILSASPELFFHLKNGKITTKPMKGTVERGETSKEEQKNADWLYHSEKNRAENVMIVDLLRNDLGTIAKTGSVKVPELFTIEAYPTVFQMTSTVTAEISPQKDLTDIFKALFPCGSITGAPKISTMKIIKELEPAPREVYCGTIGFITPEQEAVFNVPIRTVLIDNHTNKAQYGVGGGITWDSTEKEEYEEVITKAKVLQVNNENFQLLETIGLVDGELLVLNEHLERLKQSAEYFHYRLDLDLIKSKLLSYERKNPANHWKLRLLLEKDGSIIIEEKEISPFLTSQPVKLSGVPIDKNNLFLYHKTTNRTTYQSISDQHPDVTDVLLWNENREVTEFTIGNVVVELDGNLYTPPVTCGLLPGTYREVLLNDGIITERIIRMEELAICSNIWLINSVRKWVPVHFI</sequence>
<dbReference type="EMBL" id="JARZFX010000005">
    <property type="protein sequence ID" value="MEC5424127.1"/>
    <property type="molecule type" value="Genomic_DNA"/>
</dbReference>
<comment type="caution">
    <text evidence="2">The sequence shown here is derived from an EMBL/GenBank/DDBJ whole genome shotgun (WGS) entry which is preliminary data.</text>
</comment>
<keyword evidence="2" id="KW-0808">Transferase</keyword>
<dbReference type="Gene3D" id="3.30.470.10">
    <property type="match status" value="1"/>
</dbReference>
<feature type="domain" description="Chorismate-utilising enzyme C-terminal" evidence="1">
    <location>
        <begin position="113"/>
        <end position="367"/>
    </location>
</feature>
<dbReference type="InterPro" id="IPR043131">
    <property type="entry name" value="BCAT-like_N"/>
</dbReference>
<dbReference type="Proteomes" id="UP001335737">
    <property type="component" value="Unassembled WGS sequence"/>
</dbReference>
<dbReference type="InterPro" id="IPR019999">
    <property type="entry name" value="Anth_synth_I-like"/>
</dbReference>
<dbReference type="SUPFAM" id="SSF56752">
    <property type="entry name" value="D-aminoacid aminotransferase-like PLP-dependent enzymes"/>
    <property type="match status" value="1"/>
</dbReference>
<evidence type="ECO:0000313" key="2">
    <source>
        <dbReference type="EMBL" id="MEC5424127.1"/>
    </source>
</evidence>
<dbReference type="Pfam" id="PF01063">
    <property type="entry name" value="Aminotran_4"/>
    <property type="match status" value="1"/>
</dbReference>
<dbReference type="Gene3D" id="3.20.10.10">
    <property type="entry name" value="D-amino Acid Aminotransferase, subunit A, domain 2"/>
    <property type="match status" value="1"/>
</dbReference>
<evidence type="ECO:0000259" key="1">
    <source>
        <dbReference type="Pfam" id="PF00425"/>
    </source>
</evidence>
<dbReference type="EC" id="2.6.1.85" evidence="2"/>
<dbReference type="InterPro" id="IPR036038">
    <property type="entry name" value="Aminotransferase-like"/>
</dbReference>
<dbReference type="RefSeq" id="WP_327607697.1">
    <property type="nucleotide sequence ID" value="NZ_JARZFX010000005.1"/>
</dbReference>
<dbReference type="GO" id="GO:0046820">
    <property type="term" value="F:4-amino-4-deoxychorismate synthase activity"/>
    <property type="evidence" value="ECO:0007669"/>
    <property type="project" value="UniProtKB-EC"/>
</dbReference>
<gene>
    <name evidence="2" type="primary">pabB</name>
    <name evidence="2" type="ORF">QGM71_11550</name>
</gene>
<dbReference type="InterPro" id="IPR015890">
    <property type="entry name" value="Chorismate_C"/>
</dbReference>
<dbReference type="InterPro" id="IPR005802">
    <property type="entry name" value="ADC_synth_comp_1"/>
</dbReference>
<proteinExistence type="predicted"/>